<dbReference type="GO" id="GO:0005737">
    <property type="term" value="C:cytoplasm"/>
    <property type="evidence" value="ECO:0007669"/>
    <property type="project" value="UniProtKB-SubCell"/>
</dbReference>
<dbReference type="PROSITE" id="PS52044">
    <property type="entry name" value="VLRF1"/>
    <property type="match status" value="1"/>
</dbReference>
<feature type="region of interest" description="Disordered" evidence="12">
    <location>
        <begin position="580"/>
        <end position="678"/>
    </location>
</feature>
<keyword evidence="5" id="KW-0677">Repeat</keyword>
<dbReference type="PANTHER" id="PTHR16036:SF2">
    <property type="entry name" value="TRNA ENDONUCLEASE ANKZF1"/>
    <property type="match status" value="1"/>
</dbReference>
<feature type="region of interest" description="Disordered" evidence="12">
    <location>
        <begin position="433"/>
        <end position="457"/>
    </location>
</feature>
<dbReference type="InterPro" id="IPR013087">
    <property type="entry name" value="Znf_C2H2_type"/>
</dbReference>
<evidence type="ECO:0000256" key="7">
    <source>
        <dbReference type="ARBA" id="ARBA00022801"/>
    </source>
</evidence>
<dbReference type="GeneID" id="85325173"/>
<evidence type="ECO:0000313" key="15">
    <source>
        <dbReference type="Proteomes" id="UP001172101"/>
    </source>
</evidence>
<feature type="compositionally biased region" description="Basic and acidic residues" evidence="12">
    <location>
        <begin position="639"/>
        <end position="671"/>
    </location>
</feature>
<dbReference type="RefSeq" id="XP_060295914.1">
    <property type="nucleotide sequence ID" value="XM_060441903.1"/>
</dbReference>
<evidence type="ECO:0000256" key="2">
    <source>
        <dbReference type="ARBA" id="ARBA00009262"/>
    </source>
</evidence>
<dbReference type="InterPro" id="IPR002110">
    <property type="entry name" value="Ankyrin_rpt"/>
</dbReference>
<keyword evidence="4 11" id="KW-0540">Nuclease</keyword>
<evidence type="ECO:0000313" key="14">
    <source>
        <dbReference type="EMBL" id="KAK0717121.1"/>
    </source>
</evidence>
<evidence type="ECO:0000256" key="8">
    <source>
        <dbReference type="ARBA" id="ARBA00023043"/>
    </source>
</evidence>
<evidence type="ECO:0000256" key="6">
    <source>
        <dbReference type="ARBA" id="ARBA00022759"/>
    </source>
</evidence>
<feature type="compositionally biased region" description="Basic and acidic residues" evidence="12">
    <location>
        <begin position="582"/>
        <end position="612"/>
    </location>
</feature>
<sequence length="678" mass="74712">MYLHRHPDLRNTMDKKQVEPIRRPLYLYDLPPEILRTLSLKTGAGFPAQQQQEQEQEQEQLPHDTPDQPQQLGSDPATPDTAVGSPSCSLCSLAFANALEQRGHLKTDLHHYNLKQKLNGLLPVSEPEFEKLVANLDESISGSDSSPSEDEEDEPPSRKDTTLVALLKKQATLADKRGPDVTTEDSSEARKKRRGAAGGSLPLLLFNSPTLPDRSYFGVYRALFTAEELAKEDAIIDAIRQRQLAPISMPKTGKDGNVAPSAHKGRHIFMCMIGGGHFAAMVISLAPRQTKNHAVGPLNREAIVLAHKTFHRYTTRRKQGGSQSANDNAKGTAHSAGSSLRRYNEQALVEDVRALLADWKPFIDTADLLFIRATGATNRRTLFGPYDGQVLRANDARVRGFPFSTRRATQNELMHSFIELTRLKVKEIEVEAAPRPGPDASSKQPDAAPSKPAPPQLTEEEQAALLHTTQIQALVRRSRLPALLSYLATNSLTANFCFEPADHHAPTALHLAAAQNSAPLVTGLLTRSGADPTAPNGDGMTPFELAGDRATRDAFRVARAELGEAAWDWDVAARVPPALLRSDAEQRTDRERREKEAKEADRRRAEEDRLRAAEGPSSSSDKVGSGKRTRGVVGVIKTPQEKRDEEARGLTPEQRMRLDRERRARAAEERIKRLHGGG</sequence>
<dbReference type="GO" id="GO:0036503">
    <property type="term" value="P:ERAD pathway"/>
    <property type="evidence" value="ECO:0007669"/>
    <property type="project" value="TreeGrafter"/>
</dbReference>
<dbReference type="GO" id="GO:0004519">
    <property type="term" value="F:endonuclease activity"/>
    <property type="evidence" value="ECO:0007669"/>
    <property type="project" value="UniProtKB-KW"/>
</dbReference>
<dbReference type="InterPro" id="IPR041175">
    <property type="entry name" value="VLRF1/Vms1"/>
</dbReference>
<evidence type="ECO:0000256" key="1">
    <source>
        <dbReference type="ARBA" id="ARBA00004496"/>
    </source>
</evidence>
<dbReference type="PROSITE" id="PS00028">
    <property type="entry name" value="ZINC_FINGER_C2H2_1"/>
    <property type="match status" value="1"/>
</dbReference>
<feature type="compositionally biased region" description="Polar residues" evidence="12">
    <location>
        <begin position="320"/>
        <end position="329"/>
    </location>
</feature>
<dbReference type="InterPro" id="IPR036770">
    <property type="entry name" value="Ankyrin_rpt-contain_sf"/>
</dbReference>
<name>A0AA40AJP3_9PEZI</name>
<evidence type="ECO:0000259" key="13">
    <source>
        <dbReference type="PROSITE" id="PS52044"/>
    </source>
</evidence>
<comment type="similarity">
    <text evidence="2 11">Belongs to the ANKZF1/VMS1 family.</text>
</comment>
<dbReference type="InterPro" id="IPR047139">
    <property type="entry name" value="ANKZ1/VMS1"/>
</dbReference>
<dbReference type="Gene3D" id="1.25.40.20">
    <property type="entry name" value="Ankyrin repeat-containing domain"/>
    <property type="match status" value="1"/>
</dbReference>
<feature type="domain" description="VLRF1" evidence="13">
    <location>
        <begin position="264"/>
        <end position="423"/>
    </location>
</feature>
<evidence type="ECO:0000256" key="10">
    <source>
        <dbReference type="PROSITE-ProRule" id="PRU00023"/>
    </source>
</evidence>
<dbReference type="EMBL" id="JAUIRO010000004">
    <property type="protein sequence ID" value="KAK0717121.1"/>
    <property type="molecule type" value="Genomic_DNA"/>
</dbReference>
<feature type="region of interest" description="Disordered" evidence="12">
    <location>
        <begin position="314"/>
        <end position="340"/>
    </location>
</feature>
<proteinExistence type="inferred from homology"/>
<dbReference type="PANTHER" id="PTHR16036">
    <property type="entry name" value="ANKYRIN REPEAT AND ZINC FINGER DOMAIN-CONTAINING PROTEIN 1"/>
    <property type="match status" value="1"/>
</dbReference>
<dbReference type="AlphaFoldDB" id="A0AA40AJP3"/>
<gene>
    <name evidence="14" type="ORF">B0T26DRAFT_708613</name>
</gene>
<dbReference type="Proteomes" id="UP001172101">
    <property type="component" value="Unassembled WGS sequence"/>
</dbReference>
<evidence type="ECO:0000256" key="11">
    <source>
        <dbReference type="PROSITE-ProRule" id="PRU01389"/>
    </source>
</evidence>
<keyword evidence="7 11" id="KW-0378">Hydrolase</keyword>
<feature type="region of interest" description="Disordered" evidence="12">
    <location>
        <begin position="174"/>
        <end position="195"/>
    </location>
</feature>
<dbReference type="GO" id="GO:0016787">
    <property type="term" value="F:hydrolase activity"/>
    <property type="evidence" value="ECO:0007669"/>
    <property type="project" value="UniProtKB-KW"/>
</dbReference>
<comment type="domain">
    <text evidence="11">The VLRF1 domain mediates binding to the 60S ribosomal subunit.</text>
</comment>
<feature type="region of interest" description="Disordered" evidence="12">
    <location>
        <begin position="45"/>
        <end position="86"/>
    </location>
</feature>
<feature type="repeat" description="ANK" evidence="10">
    <location>
        <begin position="504"/>
        <end position="537"/>
    </location>
</feature>
<keyword evidence="15" id="KW-1185">Reference proteome</keyword>
<keyword evidence="8 10" id="KW-0040">ANK repeat</keyword>
<feature type="active site" evidence="11">
    <location>
        <position position="323"/>
    </location>
</feature>
<accession>A0AA40AJP3</accession>
<organism evidence="14 15">
    <name type="scientific">Lasiosphaeria miniovina</name>
    <dbReference type="NCBI Taxonomy" id="1954250"/>
    <lineage>
        <taxon>Eukaryota</taxon>
        <taxon>Fungi</taxon>
        <taxon>Dikarya</taxon>
        <taxon>Ascomycota</taxon>
        <taxon>Pezizomycotina</taxon>
        <taxon>Sordariomycetes</taxon>
        <taxon>Sordariomycetidae</taxon>
        <taxon>Sordariales</taxon>
        <taxon>Lasiosphaeriaceae</taxon>
        <taxon>Lasiosphaeria</taxon>
    </lineage>
</organism>
<dbReference type="SUPFAM" id="SSF48403">
    <property type="entry name" value="Ankyrin repeat"/>
    <property type="match status" value="1"/>
</dbReference>
<reference evidence="14" key="1">
    <citation type="submission" date="2023-06" db="EMBL/GenBank/DDBJ databases">
        <title>Genome-scale phylogeny and comparative genomics of the fungal order Sordariales.</title>
        <authorList>
            <consortium name="Lawrence Berkeley National Laboratory"/>
            <person name="Hensen N."/>
            <person name="Bonometti L."/>
            <person name="Westerberg I."/>
            <person name="Brannstrom I.O."/>
            <person name="Guillou S."/>
            <person name="Cros-Aarteil S."/>
            <person name="Calhoun S."/>
            <person name="Haridas S."/>
            <person name="Kuo A."/>
            <person name="Mondo S."/>
            <person name="Pangilinan J."/>
            <person name="Riley R."/>
            <person name="LaButti K."/>
            <person name="Andreopoulos B."/>
            <person name="Lipzen A."/>
            <person name="Chen C."/>
            <person name="Yanf M."/>
            <person name="Daum C."/>
            <person name="Ng V."/>
            <person name="Clum A."/>
            <person name="Steindorff A."/>
            <person name="Ohm R."/>
            <person name="Martin F."/>
            <person name="Silar P."/>
            <person name="Natvig D."/>
            <person name="Lalanne C."/>
            <person name="Gautier V."/>
            <person name="Ament-velasquez S.L."/>
            <person name="Kruys A."/>
            <person name="Hutchinson M.I."/>
            <person name="Powell A.J."/>
            <person name="Barry K."/>
            <person name="Miller A.N."/>
            <person name="Grigoriev I.V."/>
            <person name="Debuchy R."/>
            <person name="Gladieux P."/>
            <person name="Thoren M.H."/>
            <person name="Johannesson H."/>
        </authorList>
    </citation>
    <scope>NUCLEOTIDE SEQUENCE</scope>
    <source>
        <strain evidence="14">SMH2392-1A</strain>
    </source>
</reference>
<comment type="subcellular location">
    <subcellularLocation>
        <location evidence="1">Cytoplasm</location>
    </subcellularLocation>
</comment>
<keyword evidence="6 11" id="KW-0255">Endonuclease</keyword>
<evidence type="ECO:0000256" key="3">
    <source>
        <dbReference type="ARBA" id="ARBA00022490"/>
    </source>
</evidence>
<keyword evidence="3 11" id="KW-0963">Cytoplasm</keyword>
<evidence type="ECO:0000256" key="12">
    <source>
        <dbReference type="SAM" id="MobiDB-lite"/>
    </source>
</evidence>
<dbReference type="Pfam" id="PF18826">
    <property type="entry name" value="bVLRF1"/>
    <property type="match status" value="1"/>
</dbReference>
<comment type="caution">
    <text evidence="14">The sequence shown here is derived from an EMBL/GenBank/DDBJ whole genome shotgun (WGS) entry which is preliminary data.</text>
</comment>
<evidence type="ECO:0000256" key="9">
    <source>
        <dbReference type="ARBA" id="ARBA00023054"/>
    </source>
</evidence>
<evidence type="ECO:0000256" key="5">
    <source>
        <dbReference type="ARBA" id="ARBA00022737"/>
    </source>
</evidence>
<feature type="region of interest" description="Disordered" evidence="12">
    <location>
        <begin position="138"/>
        <end position="162"/>
    </location>
</feature>
<protein>
    <recommendedName>
        <fullName evidence="13">VLRF1 domain-containing protein</fullName>
    </recommendedName>
</protein>
<evidence type="ECO:0000256" key="4">
    <source>
        <dbReference type="ARBA" id="ARBA00022722"/>
    </source>
</evidence>
<keyword evidence="9" id="KW-0175">Coiled coil</keyword>
<dbReference type="PROSITE" id="PS50088">
    <property type="entry name" value="ANK_REPEAT"/>
    <property type="match status" value="1"/>
</dbReference>